<keyword evidence="3" id="KW-1185">Reference proteome</keyword>
<evidence type="ECO:0000313" key="3">
    <source>
        <dbReference type="Proteomes" id="UP000005878"/>
    </source>
</evidence>
<feature type="region of interest" description="Disordered" evidence="1">
    <location>
        <begin position="162"/>
        <end position="207"/>
    </location>
</feature>
<dbReference type="RefSeq" id="YP_004934763.1">
    <property type="nucleotide sequence ID" value="NC_016166.1"/>
</dbReference>
<dbReference type="KEGG" id="vg:11447638"/>
<name>G8FS55_9CAUD</name>
<evidence type="ECO:0000256" key="1">
    <source>
        <dbReference type="SAM" id="MobiDB-lite"/>
    </source>
</evidence>
<evidence type="ECO:0000313" key="2">
    <source>
        <dbReference type="EMBL" id="AER26605.1"/>
    </source>
</evidence>
<proteinExistence type="predicted"/>
<sequence length="244" mass="27784">MTYASWPEIFPTVNQPDHEGHLDWTYACGDPHCVWTTYHKTKSGAESERERHHENDLCPYTETRMLLADGGGFMPVGPSIIEQYWLELDRVTKALMDQRPRFKNDEMSPEELEGYFKLQGQAQGIAIALQIISGPHFEDVTAVSKWSLKRYRMNKGEIDFMPTPGVQGHNPMPEPTKVQPKATRKSAPIKRGPKADPKTGKFRAMSNEDREHLKGMIEQGLPDAVIQGMLKISEEQFETEKSKL</sequence>
<protein>
    <submittedName>
        <fullName evidence="2">Uncharacterized protein</fullName>
    </submittedName>
</protein>
<reference evidence="2 3" key="1">
    <citation type="journal article" date="2011" name="Appl. Environ. Microbiol.">
        <title>Prevention of Gordonia and Nocardia Stabilized Foam Formation by Using Bacteriophage GTE7.</title>
        <authorList>
            <person name="Petrovski S."/>
            <person name="Seviour R.J."/>
            <person name="Tillett D."/>
        </authorList>
    </citation>
    <scope>NUCLEOTIDE SEQUENCE [LARGE SCALE GENOMIC DNA]</scope>
</reference>
<dbReference type="GeneID" id="11447638"/>
<feature type="compositionally biased region" description="Basic residues" evidence="1">
    <location>
        <begin position="182"/>
        <end position="192"/>
    </location>
</feature>
<dbReference type="Proteomes" id="UP000005878">
    <property type="component" value="Segment"/>
</dbReference>
<organism evidence="2 3">
    <name type="scientific">Gordonia phage GTE7</name>
    <dbReference type="NCBI Taxonomy" id="1100814"/>
    <lineage>
        <taxon>Viruses</taxon>
        <taxon>Duplodnaviria</taxon>
        <taxon>Heunggongvirae</taxon>
        <taxon>Uroviricota</taxon>
        <taxon>Caudoviricetes</taxon>
        <taxon>Getseptimavirus</taxon>
        <taxon>Getseptimavirus GTE7</taxon>
    </lineage>
</organism>
<dbReference type="EMBL" id="JN035618">
    <property type="protein sequence ID" value="AER26605.1"/>
    <property type="molecule type" value="Genomic_DNA"/>
</dbReference>
<accession>G8FS55</accession>